<dbReference type="InterPro" id="IPR011467">
    <property type="entry name" value="DUF1573"/>
</dbReference>
<dbReference type="EMBL" id="FOBB01000004">
    <property type="protein sequence ID" value="SEM37198.1"/>
    <property type="molecule type" value="Genomic_DNA"/>
</dbReference>
<evidence type="ECO:0000313" key="1">
    <source>
        <dbReference type="EMBL" id="SEM37198.1"/>
    </source>
</evidence>
<dbReference type="PANTHER" id="PTHR37833">
    <property type="entry name" value="LIPOPROTEIN-RELATED"/>
    <property type="match status" value="1"/>
</dbReference>
<dbReference type="AlphaFoldDB" id="A0A1H7XVL7"/>
<dbReference type="OrthoDB" id="826619at2"/>
<sequence>MKQLFYTLISAGVLFTACQSKASKEAGEQTAANVSAAPDSIKAGTAEMTFEQTVHNFGQITQGEKVEYAFKFTNTGKEDLVIQDAISSCGCTVPEWPKEPVKPGQSGYLKVVFDSHGKEGYTEKEISIKANTNPPFIQGPKIQCTIVKN</sequence>
<organism evidence="1 2">
    <name type="scientific">Chitinophaga rupis</name>
    <dbReference type="NCBI Taxonomy" id="573321"/>
    <lineage>
        <taxon>Bacteria</taxon>
        <taxon>Pseudomonadati</taxon>
        <taxon>Bacteroidota</taxon>
        <taxon>Chitinophagia</taxon>
        <taxon>Chitinophagales</taxon>
        <taxon>Chitinophagaceae</taxon>
        <taxon>Chitinophaga</taxon>
    </lineage>
</organism>
<evidence type="ECO:0008006" key="3">
    <source>
        <dbReference type="Google" id="ProtNLM"/>
    </source>
</evidence>
<protein>
    <recommendedName>
        <fullName evidence="3">DUF1573 domain-containing protein</fullName>
    </recommendedName>
</protein>
<dbReference type="InterPro" id="IPR013783">
    <property type="entry name" value="Ig-like_fold"/>
</dbReference>
<keyword evidence="2" id="KW-1185">Reference proteome</keyword>
<dbReference type="Proteomes" id="UP000198984">
    <property type="component" value="Unassembled WGS sequence"/>
</dbReference>
<dbReference type="Gene3D" id="2.60.40.10">
    <property type="entry name" value="Immunoglobulins"/>
    <property type="match status" value="1"/>
</dbReference>
<dbReference type="PROSITE" id="PS51257">
    <property type="entry name" value="PROKAR_LIPOPROTEIN"/>
    <property type="match status" value="1"/>
</dbReference>
<proteinExistence type="predicted"/>
<dbReference type="PANTHER" id="PTHR37833:SF1">
    <property type="entry name" value="SIGNAL PEPTIDE PROTEIN"/>
    <property type="match status" value="1"/>
</dbReference>
<evidence type="ECO:0000313" key="2">
    <source>
        <dbReference type="Proteomes" id="UP000198984"/>
    </source>
</evidence>
<name>A0A1H7XVL7_9BACT</name>
<dbReference type="STRING" id="573321.SAMN04488505_104194"/>
<reference evidence="1 2" key="1">
    <citation type="submission" date="2016-10" db="EMBL/GenBank/DDBJ databases">
        <authorList>
            <person name="de Groot N.N."/>
        </authorList>
    </citation>
    <scope>NUCLEOTIDE SEQUENCE [LARGE SCALE GENOMIC DNA]</scope>
    <source>
        <strain evidence="1 2">DSM 21039</strain>
    </source>
</reference>
<gene>
    <name evidence="1" type="ORF">SAMN04488505_104194</name>
</gene>
<accession>A0A1H7XVL7</accession>
<dbReference type="RefSeq" id="WP_089914813.1">
    <property type="nucleotide sequence ID" value="NZ_FOBB01000004.1"/>
</dbReference>
<dbReference type="Pfam" id="PF07610">
    <property type="entry name" value="DUF1573"/>
    <property type="match status" value="1"/>
</dbReference>